<evidence type="ECO:0000313" key="2">
    <source>
        <dbReference type="EMBL" id="AAX19872.1"/>
    </source>
</evidence>
<sequence>QAEVLNLVSNEQVNEKESSSAELTEDKDYSHKLSVVLEPEVNQPAEDTDRLQLAEGASHEEKQQTDLHDLPVSRFLMDHILREEGDSLNKACDLESKDKIHEENDGGEQNEVEIPKQEGILVSLSAEQVTEETSISEDSVGHKKLENSSHLVQEQQSHDVKENTEIPVVKDDVTPQSSLHDSSPTVAVGEDIKDEVIRLLSEVSTHVVPNDSMELTSTEQNTPGIKVDTEECMDPGLVQDEIIQATVREKMV</sequence>
<reference evidence="2" key="1">
    <citation type="journal article" date="2006" name="Plant Mol. Biol.">
        <title>Asparagales telomerases which synthesize the human type of telomeres.</title>
        <authorList>
            <person name="Sykorova E."/>
            <person name="Leitch A.R."/>
            <person name="Fajkus J."/>
        </authorList>
    </citation>
    <scope>NUCLEOTIDE SEQUENCE</scope>
    <source>
        <tissue evidence="2">Root tips</tissue>
    </source>
</reference>
<protein>
    <submittedName>
        <fullName evidence="2">Uncharacterized protein</fullName>
    </submittedName>
</protein>
<feature type="non-terminal residue" evidence="2">
    <location>
        <position position="1"/>
    </location>
</feature>
<feature type="compositionally biased region" description="Basic and acidic residues" evidence="1">
    <location>
        <begin position="13"/>
        <end position="31"/>
    </location>
</feature>
<feature type="compositionally biased region" description="Basic and acidic residues" evidence="1">
    <location>
        <begin position="47"/>
        <end position="68"/>
    </location>
</feature>
<proteinExistence type="evidence at transcript level"/>
<evidence type="ECO:0000256" key="1">
    <source>
        <dbReference type="SAM" id="MobiDB-lite"/>
    </source>
</evidence>
<feature type="region of interest" description="Disordered" evidence="1">
    <location>
        <begin position="148"/>
        <end position="167"/>
    </location>
</feature>
<dbReference type="EMBL" id="AY790908">
    <property type="protein sequence ID" value="AAX19872.1"/>
    <property type="molecule type" value="mRNA"/>
</dbReference>
<name>I6LE51_9ASPA</name>
<organism evidence="2">
    <name type="scientific">Doryanthes excelsa</name>
    <dbReference type="NCBI Taxonomy" id="49713"/>
    <lineage>
        <taxon>Eukaryota</taxon>
        <taxon>Viridiplantae</taxon>
        <taxon>Streptophyta</taxon>
        <taxon>Embryophyta</taxon>
        <taxon>Tracheophyta</taxon>
        <taxon>Spermatophyta</taxon>
        <taxon>Magnoliopsida</taxon>
        <taxon>Liliopsida</taxon>
        <taxon>Asparagales</taxon>
        <taxon>Doryanthaceae</taxon>
        <taxon>Doryanthes</taxon>
    </lineage>
</organism>
<dbReference type="AlphaFoldDB" id="I6LE51"/>
<feature type="non-terminal residue" evidence="2">
    <location>
        <position position="252"/>
    </location>
</feature>
<feature type="region of interest" description="Disordered" evidence="1">
    <location>
        <begin position="1"/>
        <end position="68"/>
    </location>
</feature>
<feature type="compositionally biased region" description="Basic and acidic residues" evidence="1">
    <location>
        <begin position="156"/>
        <end position="167"/>
    </location>
</feature>
<accession>I6LE51</accession>